<feature type="disulfide bond" evidence="15">
    <location>
        <begin position="1709"/>
        <end position="1718"/>
    </location>
</feature>
<feature type="domain" description="EGF-like" evidence="20">
    <location>
        <begin position="1435"/>
        <end position="1476"/>
    </location>
</feature>
<keyword evidence="4" id="KW-0964">Secreted</keyword>
<dbReference type="SMART" id="SM00539">
    <property type="entry name" value="NIDO"/>
    <property type="match status" value="1"/>
</dbReference>
<feature type="domain" description="NIDO" evidence="23">
    <location>
        <begin position="337"/>
        <end position="516"/>
    </location>
</feature>
<feature type="disulfide bond" evidence="15">
    <location>
        <begin position="180"/>
        <end position="190"/>
    </location>
</feature>
<dbReference type="GO" id="GO:0007160">
    <property type="term" value="P:cell-matrix adhesion"/>
    <property type="evidence" value="ECO:0007669"/>
    <property type="project" value="InterPro"/>
</dbReference>
<dbReference type="SMART" id="SM00179">
    <property type="entry name" value="EGF_CA"/>
    <property type="match status" value="16"/>
</dbReference>
<dbReference type="InterPro" id="IPR001190">
    <property type="entry name" value="SRCR"/>
</dbReference>
<keyword evidence="13 16" id="KW-1015">Disulfide bond</keyword>
<dbReference type="SMART" id="SM00202">
    <property type="entry name" value="SR"/>
    <property type="match status" value="1"/>
</dbReference>
<dbReference type="GO" id="GO:0005509">
    <property type="term" value="F:calcium ion binding"/>
    <property type="evidence" value="ECO:0007669"/>
    <property type="project" value="InterPro"/>
</dbReference>
<dbReference type="InterPro" id="IPR000152">
    <property type="entry name" value="EGF-type_Asp/Asn_hydroxyl_site"/>
</dbReference>
<dbReference type="PROSITE" id="PS50024">
    <property type="entry name" value="SEA"/>
    <property type="match status" value="1"/>
</dbReference>
<dbReference type="eggNOG" id="KOG1217">
    <property type="taxonomic scope" value="Eukaryota"/>
</dbReference>
<feature type="domain" description="EGF-like" evidence="20">
    <location>
        <begin position="1061"/>
        <end position="1103"/>
    </location>
</feature>
<dbReference type="PROSITE" id="PS00420">
    <property type="entry name" value="SRCR_1"/>
    <property type="match status" value="1"/>
</dbReference>
<dbReference type="SUPFAM" id="SSF57184">
    <property type="entry name" value="Growth factor receptor domain"/>
    <property type="match status" value="4"/>
</dbReference>
<dbReference type="EMBL" id="DS985243">
    <property type="protein sequence ID" value="EDV26971.1"/>
    <property type="molecule type" value="Genomic_DNA"/>
</dbReference>
<dbReference type="GeneID" id="6752180"/>
<dbReference type="PROSITE" id="PS01187">
    <property type="entry name" value="EGF_CA"/>
    <property type="match status" value="4"/>
</dbReference>
<dbReference type="PROSITE" id="PS00010">
    <property type="entry name" value="ASX_HYDROXYL"/>
    <property type="match status" value="11"/>
</dbReference>
<keyword evidence="10" id="KW-0106">Calcium</keyword>
<feature type="domain" description="EGF-like" evidence="20">
    <location>
        <begin position="1680"/>
        <end position="1719"/>
    </location>
</feature>
<comment type="subcellular location">
    <subcellularLocation>
        <location evidence="1">Membrane</location>
        <topology evidence="1">Single-pass membrane protein</topology>
    </subcellularLocation>
    <subcellularLocation>
        <location evidence="2">Secreted</location>
        <location evidence="2">Extracellular space</location>
        <location evidence="2">Extracellular matrix</location>
    </subcellularLocation>
</comment>
<keyword evidence="8 18" id="KW-0732">Signal</keyword>
<dbReference type="PROSITE" id="PS51233">
    <property type="entry name" value="VWFD"/>
    <property type="match status" value="1"/>
</dbReference>
<dbReference type="SMART" id="SM00723">
    <property type="entry name" value="AMOP"/>
    <property type="match status" value="1"/>
</dbReference>
<evidence type="ECO:0000256" key="5">
    <source>
        <dbReference type="ARBA" id="ARBA00022530"/>
    </source>
</evidence>
<evidence type="ECO:0000259" key="23">
    <source>
        <dbReference type="PROSITE" id="PS51220"/>
    </source>
</evidence>
<dbReference type="GO" id="GO:0016020">
    <property type="term" value="C:membrane"/>
    <property type="evidence" value="ECO:0007669"/>
    <property type="project" value="UniProtKB-SubCell"/>
</dbReference>
<feature type="domain" description="EGF-like" evidence="20">
    <location>
        <begin position="1145"/>
        <end position="1185"/>
    </location>
</feature>
<evidence type="ECO:0000256" key="9">
    <source>
        <dbReference type="ARBA" id="ARBA00022737"/>
    </source>
</evidence>
<dbReference type="Pfam" id="PF07645">
    <property type="entry name" value="EGF_CA"/>
    <property type="match status" value="7"/>
</dbReference>
<dbReference type="Pfam" id="PF12947">
    <property type="entry name" value="EGF_3"/>
    <property type="match status" value="3"/>
</dbReference>
<dbReference type="Pfam" id="PF00530">
    <property type="entry name" value="SRCR"/>
    <property type="match status" value="1"/>
</dbReference>
<dbReference type="InterPro" id="IPR018097">
    <property type="entry name" value="EGF_Ca-bd_CS"/>
</dbReference>
<feature type="disulfide bond" evidence="15">
    <location>
        <begin position="53"/>
        <end position="62"/>
    </location>
</feature>
<feature type="disulfide bond" evidence="16">
    <location>
        <begin position="142"/>
        <end position="152"/>
    </location>
</feature>
<evidence type="ECO:0000256" key="7">
    <source>
        <dbReference type="ARBA" id="ARBA00022692"/>
    </source>
</evidence>
<keyword evidence="26" id="KW-1185">Reference proteome</keyword>
<evidence type="ECO:0000256" key="12">
    <source>
        <dbReference type="ARBA" id="ARBA00023136"/>
    </source>
</evidence>
<dbReference type="Pfam" id="PF14670">
    <property type="entry name" value="FXa_inhibition"/>
    <property type="match status" value="1"/>
</dbReference>
<evidence type="ECO:0008006" key="27">
    <source>
        <dbReference type="Google" id="ProtNLM"/>
    </source>
</evidence>
<accession>B3RS17</accession>
<dbReference type="GO" id="GO:0071944">
    <property type="term" value="C:cell periphery"/>
    <property type="evidence" value="ECO:0007669"/>
    <property type="project" value="UniProtKB-ARBA"/>
</dbReference>
<feature type="domain" description="EGF-like" evidence="20">
    <location>
        <begin position="1349"/>
        <end position="1393"/>
    </location>
</feature>
<protein>
    <recommendedName>
        <fullName evidence="27">Mucin-like protein</fullName>
    </recommendedName>
</protein>
<feature type="domain" description="VWFD" evidence="24">
    <location>
        <begin position="655"/>
        <end position="854"/>
    </location>
</feature>
<dbReference type="InterPro" id="IPR000082">
    <property type="entry name" value="SEA_dom"/>
</dbReference>
<evidence type="ECO:0000256" key="3">
    <source>
        <dbReference type="ARBA" id="ARBA00006127"/>
    </source>
</evidence>
<keyword evidence="6 15" id="KW-0245">EGF-like domain</keyword>
<name>B3RS17_TRIAD</name>
<feature type="domain" description="EGF-like" evidence="20">
    <location>
        <begin position="1394"/>
        <end position="1432"/>
    </location>
</feature>
<dbReference type="SMART" id="SM00216">
    <property type="entry name" value="VWD"/>
    <property type="match status" value="1"/>
</dbReference>
<dbReference type="Proteomes" id="UP000009022">
    <property type="component" value="Unassembled WGS sequence"/>
</dbReference>
<dbReference type="PANTHER" id="PTHR24050:SF27">
    <property type="entry name" value="FIBRILLIN-1"/>
    <property type="match status" value="1"/>
</dbReference>
<evidence type="ECO:0000313" key="25">
    <source>
        <dbReference type="EMBL" id="EDV26971.1"/>
    </source>
</evidence>
<feature type="domain" description="EGF-like" evidence="20">
    <location>
        <begin position="27"/>
        <end position="63"/>
    </location>
</feature>
<evidence type="ECO:0000259" key="24">
    <source>
        <dbReference type="PROSITE" id="PS51233"/>
    </source>
</evidence>
<dbReference type="FunFam" id="2.10.25.10:FF:000122">
    <property type="entry name" value="Protein crumbs homolog 2"/>
    <property type="match status" value="1"/>
</dbReference>
<sequence>MAKVVNQLLITAIIIVIYFQLLRQTLAGQECDSNPCPNNATCINGIGAYSCRCSQGYFGSHCSLGLVNNGDVRLVDGRNSTNGNVQVYYNGRWGGICGYDWNFQSARVVCRQLGFDLAVKIYCCSNFTTTEITPLWLKNIGCRGNECSLSRCSNLNWGSIGNCDSYSNNYAGVQCAVDSCSSIPCINGLCISRLNSGYTCECNSGWKGHQCETREGSDDKPDETKLPCYRCDRNAVCHINSNNVSYSCTCKPGYIGNGLSCKELRLYPYGPQYGDISVGRVDDRQYRIYLRSPIQFTNAFYRKVYVSMNGFISFVKRYSGRPNRPFTSEKYPPLIAPFYADADARQSSTARIYINQYSSLSPSSLTTAILRNATNDVSAFQNYVNNNPNTSNLYGLFNRTVSNFHASLVTIITWHKVIPFPSKTTAKYDVTNTFQLVLISNGVNLFASFIYDDKGMNWWQRFGHIRPRAGFASQVASVTKYAYELPNSNTKELLKIDSIVGNYGKKGRWMFRVDDPASDRINYADRCQNWYANEADPIIYLRALRNRHCPCSSMQAIRDRRFRFNFDTFCARSTFPTRASNGERIYQQCCYSTRQNSLGSLLTTYPYGSSFIFRDHVLQNANKIAYRDCCVQSSMCNLYAIKRPINRCSGYRPPRRAWFWGDPHIRTLDGNQYTFNGLGEYVLLQTDDRSFILQGRTMQALNNGNVSAPATVLSGFATISAGADTVQFTLNSTLNGINILVNRTRSFSMHSMSNNETREFNNVDLAKTSTISVAAIFSSGISLEVTLLTQMLTIAFNAPDEIKGKTSGLLGTWNDNTIDDFKRPDGSFLDIKSNSSQIFYDFGQLWMINASDSLFTYPSGKTAKNYRNLSFIPVLVDNITELFTDKMDFYDLSVMRCKNNSDCLFDAGLTMNLEAAVRSKDTSEIYKETSQLLENFPPDISGLTTFNVTYGQIFHTRFNVTDKNQDDILTVQIIDAPDNSYFDTVAYTFTWNVSNYQNISFKFVATDSKGARSEFTPQIILCYCPNNGTCDYTVETARINNIDVVECVCDSAWTGDNCTQDYDACSDQPCFDNVTCIDNIVPLSGYQCGDCPSGYTGDGLKCHDYDECEYGTHQCNQTCINEEGTYTCECQSGYMLESDNRGCLDIDECAIGSHNCSDDAICINQPGSYDCICKSGYLGDGRNCTEINECKINNGQCNQICQNTPGSYKCSCYPGYEISSHYHTCVDINECLRPQANQCDQKCVNTQGSYRCQCGQGFKLSDDGLTCTPLSQCASVNNCTHTCTMINGLQSCSCRSGFKLSQDGRTCRDINECTADNLCNINANCINIDGSYQCICKTGYQGYGITCNDVNECTSTSTQHKHNCSAHANCYNTKGSYGCQCKAGYKGDGLTCQDIDECSLNKHSCSAQATCTNNDGSYTCKCKTGYTGSGFNCFDIDECNSNLFHCAIDGACINNNGSYQCKCQTGFSGDGTTSCTDINECLNNQNKCDTNADCQNTRGSYTCRCRSGYYGNGNKCTKSTYCSQNRSCGKKATCASTDTGYYCICRLGYYSSNDQLAVDQYKSDSHCQPGQVFLGTFKIIDQFKPGLAILNSNEHLTLSALVIKALEDKFNSLSMTKMSFKRVTITSFTSGNTNTRIVVEFSVVFDHNGKNIDLGQLTKSISGSNTTIDRKEIEEVNIRDYNECASRDDNLCASNQTCVNLHGSYSCKCLAGYTGSNCIDINECITKVPCGGNATCTNTKGSYSCYCPVGYHGDPYKGCYFACTNDYCLNGGTCIQELSARQCICVEGFIGDICAKKTSKVALTAIVSASIGSVGAVVLIIIILVCCFGRRRRKKDRADSQLLE</sequence>
<gene>
    <name evidence="25" type="ORF">TRIADDRAFT_54443</name>
</gene>
<proteinExistence type="inferred from homology"/>
<feature type="disulfide bond" evidence="15">
    <location>
        <begin position="1785"/>
        <end position="1794"/>
    </location>
</feature>
<evidence type="ECO:0000256" key="14">
    <source>
        <dbReference type="ARBA" id="ARBA00023180"/>
    </source>
</evidence>
<dbReference type="PROSITE" id="PS00022">
    <property type="entry name" value="EGF_1"/>
    <property type="match status" value="5"/>
</dbReference>
<dbReference type="InterPro" id="IPR001846">
    <property type="entry name" value="VWF_type-D"/>
</dbReference>
<dbReference type="PROSITE" id="PS50026">
    <property type="entry name" value="EGF_3"/>
    <property type="match status" value="13"/>
</dbReference>
<dbReference type="OrthoDB" id="4405280at2759"/>
<keyword evidence="5" id="KW-0272">Extracellular matrix</keyword>
<dbReference type="FunFam" id="2.10.25.10:FF:000240">
    <property type="entry name" value="Vitamin K-dependent protein S"/>
    <property type="match status" value="1"/>
</dbReference>
<evidence type="ECO:0000256" key="10">
    <source>
        <dbReference type="ARBA" id="ARBA00022837"/>
    </source>
</evidence>
<reference evidence="25 26" key="1">
    <citation type="journal article" date="2008" name="Nature">
        <title>The Trichoplax genome and the nature of placozoans.</title>
        <authorList>
            <person name="Srivastava M."/>
            <person name="Begovic E."/>
            <person name="Chapman J."/>
            <person name="Putnam N.H."/>
            <person name="Hellsten U."/>
            <person name="Kawashima T."/>
            <person name="Kuo A."/>
            <person name="Mitros T."/>
            <person name="Salamov A."/>
            <person name="Carpenter M.L."/>
            <person name="Signorovitch A.Y."/>
            <person name="Moreno M.A."/>
            <person name="Kamm K."/>
            <person name="Grimwood J."/>
            <person name="Schmutz J."/>
            <person name="Shapiro H."/>
            <person name="Grigoriev I.V."/>
            <person name="Buss L.W."/>
            <person name="Schierwater B."/>
            <person name="Dellaporta S.L."/>
            <person name="Rokhsar D.S."/>
        </authorList>
    </citation>
    <scope>NUCLEOTIDE SEQUENCE [LARGE SCALE GENOMIC DNA]</scope>
    <source>
        <strain evidence="25 26">Grell-BS-1999</strain>
    </source>
</reference>
<dbReference type="CTD" id="6752180"/>
<dbReference type="Gene3D" id="2.10.25.10">
    <property type="entry name" value="Laminin"/>
    <property type="match status" value="17"/>
</dbReference>
<dbReference type="InterPro" id="IPR049883">
    <property type="entry name" value="NOTCH1_EGF-like"/>
</dbReference>
<dbReference type="InterPro" id="IPR026823">
    <property type="entry name" value="cEGF"/>
</dbReference>
<evidence type="ECO:0000256" key="15">
    <source>
        <dbReference type="PROSITE-ProRule" id="PRU00076"/>
    </source>
</evidence>
<evidence type="ECO:0000256" key="2">
    <source>
        <dbReference type="ARBA" id="ARBA00004498"/>
    </source>
</evidence>
<feature type="domain" description="AMOP" evidence="22">
    <location>
        <begin position="519"/>
        <end position="643"/>
    </location>
</feature>
<evidence type="ECO:0000256" key="13">
    <source>
        <dbReference type="ARBA" id="ARBA00023157"/>
    </source>
</evidence>
<dbReference type="InParanoid" id="B3RS17"/>
<dbReference type="FunFam" id="2.10.25.10:FF:000014">
    <property type="entry name" value="Latent-transforming growth factor beta-binding protein 3"/>
    <property type="match status" value="1"/>
</dbReference>
<dbReference type="FunFam" id="3.10.250.10:FF:000016">
    <property type="entry name" value="Scavenger receptor cysteine-rich protein type 12"/>
    <property type="match status" value="1"/>
</dbReference>
<feature type="domain" description="EGF-like" evidence="20">
    <location>
        <begin position="1477"/>
        <end position="1517"/>
    </location>
</feature>
<dbReference type="PROSITE" id="PS51220">
    <property type="entry name" value="NIDO"/>
    <property type="match status" value="1"/>
</dbReference>
<feature type="domain" description="EGF-like" evidence="20">
    <location>
        <begin position="1309"/>
        <end position="1348"/>
    </location>
</feature>
<dbReference type="InterPro" id="IPR000742">
    <property type="entry name" value="EGF"/>
</dbReference>
<keyword evidence="11 17" id="KW-1133">Transmembrane helix</keyword>
<dbReference type="SUPFAM" id="SSF56487">
    <property type="entry name" value="SRCR-like"/>
    <property type="match status" value="1"/>
</dbReference>
<dbReference type="Gene3D" id="3.10.250.10">
    <property type="entry name" value="SRCR-like domain"/>
    <property type="match status" value="1"/>
</dbReference>
<dbReference type="FunFam" id="2.10.25.10:FF:000038">
    <property type="entry name" value="Fibrillin 2"/>
    <property type="match status" value="7"/>
</dbReference>
<keyword evidence="14" id="KW-0325">Glycoprotein</keyword>
<dbReference type="InterPro" id="IPR013032">
    <property type="entry name" value="EGF-like_CS"/>
</dbReference>
<dbReference type="InterPro" id="IPR024731">
    <property type="entry name" value="NELL2-like_EGF"/>
</dbReference>
<dbReference type="Pfam" id="PF06119">
    <property type="entry name" value="NIDO"/>
    <property type="match status" value="1"/>
</dbReference>
<evidence type="ECO:0000256" key="17">
    <source>
        <dbReference type="SAM" id="Phobius"/>
    </source>
</evidence>
<evidence type="ECO:0000313" key="26">
    <source>
        <dbReference type="Proteomes" id="UP000009022"/>
    </source>
</evidence>
<comment type="similarity">
    <text evidence="3">Belongs to the fibulin family.</text>
</comment>
<dbReference type="PhylomeDB" id="B3RS17"/>
<dbReference type="SMART" id="SM00181">
    <property type="entry name" value="EGF"/>
    <property type="match status" value="19"/>
</dbReference>
<dbReference type="FunFam" id="2.10.25.10:FF:000027">
    <property type="entry name" value="Thrombospondin 3"/>
    <property type="match status" value="1"/>
</dbReference>
<dbReference type="PRINTS" id="PR00258">
    <property type="entry name" value="SPERACTRCPTR"/>
</dbReference>
<dbReference type="PANTHER" id="PTHR24050">
    <property type="entry name" value="PA14 DOMAIN-CONTAINING PROTEIN"/>
    <property type="match status" value="1"/>
</dbReference>
<dbReference type="Pfam" id="PF00008">
    <property type="entry name" value="EGF"/>
    <property type="match status" value="2"/>
</dbReference>
<dbReference type="PROSITE" id="PS50856">
    <property type="entry name" value="AMOP"/>
    <property type="match status" value="1"/>
</dbReference>
<feature type="transmembrane region" description="Helical" evidence="17">
    <location>
        <begin position="1801"/>
        <end position="1828"/>
    </location>
</feature>
<dbReference type="InterPro" id="IPR009030">
    <property type="entry name" value="Growth_fac_rcpt_cys_sf"/>
</dbReference>
<evidence type="ECO:0000256" key="4">
    <source>
        <dbReference type="ARBA" id="ARBA00022525"/>
    </source>
</evidence>
<dbReference type="InterPro" id="IPR003886">
    <property type="entry name" value="NIDO_dom"/>
</dbReference>
<keyword evidence="9" id="KW-0677">Repeat</keyword>
<feature type="domain" description="EGF-like" evidence="20">
    <location>
        <begin position="176"/>
        <end position="212"/>
    </location>
</feature>
<dbReference type="Pfam" id="PF12662">
    <property type="entry name" value="cEGF"/>
    <property type="match status" value="1"/>
</dbReference>
<feature type="chain" id="PRO_5002796883" description="Mucin-like protein" evidence="18">
    <location>
        <begin position="28"/>
        <end position="1844"/>
    </location>
</feature>
<dbReference type="InterPro" id="IPR001881">
    <property type="entry name" value="EGF-like_Ca-bd_dom"/>
</dbReference>
<dbReference type="RefSeq" id="XP_002110967.1">
    <property type="nucleotide sequence ID" value="XM_002110931.1"/>
</dbReference>
<evidence type="ECO:0000259" key="22">
    <source>
        <dbReference type="PROSITE" id="PS50856"/>
    </source>
</evidence>
<feature type="domain" description="EGF-like" evidence="20">
    <location>
        <begin position="1761"/>
        <end position="1795"/>
    </location>
</feature>
<feature type="domain" description="SRCR" evidence="21">
    <location>
        <begin position="72"/>
        <end position="176"/>
    </location>
</feature>
<evidence type="ECO:0000256" key="8">
    <source>
        <dbReference type="ARBA" id="ARBA00022729"/>
    </source>
</evidence>
<keyword evidence="7 17" id="KW-0812">Transmembrane</keyword>
<evidence type="ECO:0000256" key="16">
    <source>
        <dbReference type="PROSITE-ProRule" id="PRU00196"/>
    </source>
</evidence>
<evidence type="ECO:0000259" key="20">
    <source>
        <dbReference type="PROSITE" id="PS50026"/>
    </source>
</evidence>
<dbReference type="Pfam" id="PF12661">
    <property type="entry name" value="hEGF"/>
    <property type="match status" value="1"/>
</dbReference>
<evidence type="ECO:0000259" key="19">
    <source>
        <dbReference type="PROSITE" id="PS50024"/>
    </source>
</evidence>
<organism evidence="25 26">
    <name type="scientific">Trichoplax adhaerens</name>
    <name type="common">Trichoplax reptans</name>
    <dbReference type="NCBI Taxonomy" id="10228"/>
    <lineage>
        <taxon>Eukaryota</taxon>
        <taxon>Metazoa</taxon>
        <taxon>Placozoa</taxon>
        <taxon>Uniplacotomia</taxon>
        <taxon>Trichoplacea</taxon>
        <taxon>Trichoplacidae</taxon>
        <taxon>Trichoplax</taxon>
    </lineage>
</organism>
<keyword evidence="12 17" id="KW-0472">Membrane</keyword>
<evidence type="ECO:0000259" key="21">
    <source>
        <dbReference type="PROSITE" id="PS50287"/>
    </source>
</evidence>
<feature type="signal peptide" evidence="18">
    <location>
        <begin position="1"/>
        <end position="27"/>
    </location>
</feature>
<dbReference type="CDD" id="cd00054">
    <property type="entry name" value="EGF_CA"/>
    <property type="match status" value="11"/>
</dbReference>
<dbReference type="InterPro" id="IPR052235">
    <property type="entry name" value="Nephronectin_domain"/>
</dbReference>
<dbReference type="HOGENOM" id="CLU_237054_0_0_1"/>
<dbReference type="InterPro" id="IPR005533">
    <property type="entry name" value="AMOP_dom"/>
</dbReference>
<dbReference type="FunFam" id="2.10.25.10:FF:000653">
    <property type="entry name" value="Putative Fibrillin-1"/>
    <property type="match status" value="1"/>
</dbReference>
<evidence type="ECO:0000256" key="1">
    <source>
        <dbReference type="ARBA" id="ARBA00004167"/>
    </source>
</evidence>
<feature type="domain" description="SEA" evidence="19">
    <location>
        <begin position="1569"/>
        <end position="1680"/>
    </location>
</feature>
<evidence type="ECO:0000256" key="18">
    <source>
        <dbReference type="SAM" id="SignalP"/>
    </source>
</evidence>
<feature type="domain" description="EGF-like" evidence="20">
    <location>
        <begin position="1104"/>
        <end position="1144"/>
    </location>
</feature>
<dbReference type="InterPro" id="IPR036772">
    <property type="entry name" value="SRCR-like_dom_sf"/>
</dbReference>
<dbReference type="OMA" id="SSWHEND"/>
<feature type="disulfide bond" evidence="15">
    <location>
        <begin position="202"/>
        <end position="211"/>
    </location>
</feature>
<comment type="caution">
    <text evidence="16">Lacks conserved residue(s) required for the propagation of feature annotation.</text>
</comment>
<dbReference type="PROSITE" id="PS50287">
    <property type="entry name" value="SRCR_2"/>
    <property type="match status" value="1"/>
</dbReference>
<evidence type="ECO:0000256" key="11">
    <source>
        <dbReference type="ARBA" id="ARBA00022989"/>
    </source>
</evidence>
<dbReference type="PROSITE" id="PS01186">
    <property type="entry name" value="EGF_2"/>
    <property type="match status" value="14"/>
</dbReference>
<evidence type="ECO:0000256" key="6">
    <source>
        <dbReference type="ARBA" id="ARBA00022536"/>
    </source>
</evidence>
<dbReference type="KEGG" id="tad:TRIADDRAFT_54443"/>
<feature type="domain" description="EGF-like" evidence="20">
    <location>
        <begin position="1720"/>
        <end position="1760"/>
    </location>
</feature>
<dbReference type="SUPFAM" id="SSF57196">
    <property type="entry name" value="EGF/Laminin"/>
    <property type="match status" value="3"/>
</dbReference>